<evidence type="ECO:0000313" key="1">
    <source>
        <dbReference type="EMBL" id="QHT97861.1"/>
    </source>
</evidence>
<evidence type="ECO:0008006" key="2">
    <source>
        <dbReference type="Google" id="ProtNLM"/>
    </source>
</evidence>
<name>A0A6C0IX33_9ZZZZ</name>
<organism evidence="1">
    <name type="scientific">viral metagenome</name>
    <dbReference type="NCBI Taxonomy" id="1070528"/>
    <lineage>
        <taxon>unclassified sequences</taxon>
        <taxon>metagenomes</taxon>
        <taxon>organismal metagenomes</taxon>
    </lineage>
</organism>
<sequence length="191" mass="22428">MEAAQQLAYKRGGQLVTYRGKGRPTWKCNEGHTFIMALSRVRRGKWCRTCGSSVGERRVREFFRLYGIPFTPQAVLPALPRRRYDYYFEWMGRRCLVEFDGEQHFHFVRKYHRTKKGFEELQAIDRVKTYIGLCYGCQVIRIDYSQREAVAWHISAALSSSSPLYVSSPSLYSHLNRVSYEELRTYAPGIF</sequence>
<protein>
    <recommendedName>
        <fullName evidence="2">DUF559 domain-containing protein</fullName>
    </recommendedName>
</protein>
<accession>A0A6C0IX33</accession>
<proteinExistence type="predicted"/>
<dbReference type="EMBL" id="MN740283">
    <property type="protein sequence ID" value="QHT97861.1"/>
    <property type="molecule type" value="Genomic_DNA"/>
</dbReference>
<dbReference type="AlphaFoldDB" id="A0A6C0IX33"/>
<reference evidence="1" key="1">
    <citation type="journal article" date="2020" name="Nature">
        <title>Giant virus diversity and host interactions through global metagenomics.</title>
        <authorList>
            <person name="Schulz F."/>
            <person name="Roux S."/>
            <person name="Paez-Espino D."/>
            <person name="Jungbluth S."/>
            <person name="Walsh D.A."/>
            <person name="Denef V.J."/>
            <person name="McMahon K.D."/>
            <person name="Konstantinidis K.T."/>
            <person name="Eloe-Fadrosh E.A."/>
            <person name="Kyrpides N.C."/>
            <person name="Woyke T."/>
        </authorList>
    </citation>
    <scope>NUCLEOTIDE SEQUENCE</scope>
    <source>
        <strain evidence="1">GVMAG-M-3300025572-1</strain>
    </source>
</reference>